<accession>A0A409VR13</accession>
<feature type="compositionally biased region" description="Low complexity" evidence="1">
    <location>
        <begin position="148"/>
        <end position="180"/>
    </location>
</feature>
<organism evidence="2 3">
    <name type="scientific">Gymnopilus dilepis</name>
    <dbReference type="NCBI Taxonomy" id="231916"/>
    <lineage>
        <taxon>Eukaryota</taxon>
        <taxon>Fungi</taxon>
        <taxon>Dikarya</taxon>
        <taxon>Basidiomycota</taxon>
        <taxon>Agaricomycotina</taxon>
        <taxon>Agaricomycetes</taxon>
        <taxon>Agaricomycetidae</taxon>
        <taxon>Agaricales</taxon>
        <taxon>Agaricineae</taxon>
        <taxon>Hymenogastraceae</taxon>
        <taxon>Gymnopilus</taxon>
    </lineage>
</organism>
<dbReference type="Proteomes" id="UP000284706">
    <property type="component" value="Unassembled WGS sequence"/>
</dbReference>
<name>A0A409VR13_9AGAR</name>
<dbReference type="EMBL" id="NHYE01005590">
    <property type="protein sequence ID" value="PPQ68677.1"/>
    <property type="molecule type" value="Genomic_DNA"/>
</dbReference>
<feature type="compositionally biased region" description="Low complexity" evidence="1">
    <location>
        <begin position="433"/>
        <end position="446"/>
    </location>
</feature>
<feature type="region of interest" description="Disordered" evidence="1">
    <location>
        <begin position="364"/>
        <end position="466"/>
    </location>
</feature>
<dbReference type="OrthoDB" id="3003645at2759"/>
<evidence type="ECO:0000256" key="1">
    <source>
        <dbReference type="SAM" id="MobiDB-lite"/>
    </source>
</evidence>
<dbReference type="AlphaFoldDB" id="A0A409VR13"/>
<protein>
    <submittedName>
        <fullName evidence="2">Uncharacterized protein</fullName>
    </submittedName>
</protein>
<evidence type="ECO:0000313" key="2">
    <source>
        <dbReference type="EMBL" id="PPQ68677.1"/>
    </source>
</evidence>
<feature type="region of interest" description="Disordered" evidence="1">
    <location>
        <begin position="1"/>
        <end position="245"/>
    </location>
</feature>
<feature type="compositionally biased region" description="Low complexity" evidence="1">
    <location>
        <begin position="371"/>
        <end position="396"/>
    </location>
</feature>
<reference evidence="2 3" key="1">
    <citation type="journal article" date="2018" name="Evol. Lett.">
        <title>Horizontal gene cluster transfer increased hallucinogenic mushroom diversity.</title>
        <authorList>
            <person name="Reynolds H.T."/>
            <person name="Vijayakumar V."/>
            <person name="Gluck-Thaler E."/>
            <person name="Korotkin H.B."/>
            <person name="Matheny P.B."/>
            <person name="Slot J.C."/>
        </authorList>
    </citation>
    <scope>NUCLEOTIDE SEQUENCE [LARGE SCALE GENOMIC DNA]</scope>
    <source>
        <strain evidence="2 3">SRW20</strain>
    </source>
</reference>
<keyword evidence="3" id="KW-1185">Reference proteome</keyword>
<evidence type="ECO:0000313" key="3">
    <source>
        <dbReference type="Proteomes" id="UP000284706"/>
    </source>
</evidence>
<feature type="compositionally biased region" description="Basic and acidic residues" evidence="1">
    <location>
        <begin position="1"/>
        <end position="29"/>
    </location>
</feature>
<sequence length="466" mass="47500">MSLARGDTHSEEGEESESRSRDKATRSRSTDAASDSEAESQTGVDSECQTEIQKATVGPDVIHSPCTAGQAHGHGSRLKAHPYQVDQGSASARALDPASLNAAADAVIDERSPSPPADPSCAADSGTLERKLEDKVEEIAQEPIASVQAPGAAEEPPQAQPQQLEVEQPQRSSTPSQSPSTPSPPSSPRSQVSSQTPSPLPTSPPPTTTSPPLSPPPPSSSTQSSPKSSPQPRLSPRLLRPNMPPMVDLSDLILHSPSSQIVGTPFATNTTKFEYPFPTTPSAGAGTGTPAVSVGSGSASGSSSVFSARSTVPSPMIHPLPPPLGAQGGSVPAFSLTMTAHRSTSPVSPVSAFPLLSSSPEFLAGAGAGAGAPSASASMSTSRSSSYSPPSAASFPTHPKLKAQTAYPPPVPPSLARKRPKWSLGLLGRRKSSATSASSAESEVSVGARLGPSPLASPAEEEARKV</sequence>
<feature type="compositionally biased region" description="Pro residues" evidence="1">
    <location>
        <begin position="198"/>
        <end position="219"/>
    </location>
</feature>
<feature type="region of interest" description="Disordered" evidence="1">
    <location>
        <begin position="281"/>
        <end position="325"/>
    </location>
</feature>
<dbReference type="InParanoid" id="A0A409VR13"/>
<feature type="compositionally biased region" description="Low complexity" evidence="1">
    <location>
        <begin position="281"/>
        <end position="315"/>
    </location>
</feature>
<feature type="compositionally biased region" description="Basic and acidic residues" evidence="1">
    <location>
        <begin position="127"/>
        <end position="138"/>
    </location>
</feature>
<comment type="caution">
    <text evidence="2">The sequence shown here is derived from an EMBL/GenBank/DDBJ whole genome shotgun (WGS) entry which is preliminary data.</text>
</comment>
<feature type="compositionally biased region" description="Low complexity" evidence="1">
    <location>
        <begin position="220"/>
        <end position="241"/>
    </location>
</feature>
<feature type="compositionally biased region" description="Polar residues" evidence="1">
    <location>
        <begin position="41"/>
        <end position="53"/>
    </location>
</feature>
<feature type="compositionally biased region" description="Low complexity" evidence="1">
    <location>
        <begin position="188"/>
        <end position="197"/>
    </location>
</feature>
<proteinExistence type="predicted"/>
<gene>
    <name evidence="2" type="ORF">CVT26_002959</name>
</gene>